<evidence type="ECO:0000259" key="12">
    <source>
        <dbReference type="PROSITE" id="PS50928"/>
    </source>
</evidence>
<organism evidence="13 14">
    <name type="scientific">Clostridium zeae</name>
    <dbReference type="NCBI Taxonomy" id="2759022"/>
    <lineage>
        <taxon>Bacteria</taxon>
        <taxon>Bacillati</taxon>
        <taxon>Bacillota</taxon>
        <taxon>Clostridia</taxon>
        <taxon>Eubacteriales</taxon>
        <taxon>Clostridiaceae</taxon>
        <taxon>Clostridium</taxon>
    </lineage>
</organism>
<reference evidence="13 14" key="1">
    <citation type="journal article" date="2021" name="Int. J. Syst. Evol. Microbiol.">
        <title>Clostridium zeae sp. nov., isolated from corn silage.</title>
        <authorList>
            <person name="Kobayashi H."/>
            <person name="Tanizawa Y."/>
            <person name="Yagura M."/>
            <person name="Sakamoto M."/>
            <person name="Ohkuma M."/>
            <person name="Tohno M."/>
        </authorList>
    </citation>
    <scope>NUCLEOTIDE SEQUENCE [LARGE SCALE GENOMIC DNA]</scope>
    <source>
        <strain evidence="13 14">CSC2</strain>
    </source>
</reference>
<comment type="function">
    <text evidence="11">Part of the binding-protein-dependent transport system for molybdenum; probably responsible for the translocation of the substrate across the membrane.</text>
</comment>
<dbReference type="InterPro" id="IPR035906">
    <property type="entry name" value="MetI-like_sf"/>
</dbReference>
<dbReference type="RefSeq" id="WP_206867742.1">
    <property type="nucleotide sequence ID" value="NZ_BMBA01000001.1"/>
</dbReference>
<evidence type="ECO:0000256" key="9">
    <source>
        <dbReference type="ARBA" id="ARBA00025323"/>
    </source>
</evidence>
<feature type="transmembrane region" description="Helical" evidence="10">
    <location>
        <begin position="123"/>
        <end position="147"/>
    </location>
</feature>
<accession>A0ABQ1E4Q3</accession>
<evidence type="ECO:0000313" key="14">
    <source>
        <dbReference type="Proteomes" id="UP000663802"/>
    </source>
</evidence>
<dbReference type="InterPro" id="IPR000515">
    <property type="entry name" value="MetI-like"/>
</dbReference>
<name>A0ABQ1E4Q3_9CLOT</name>
<keyword evidence="4 11" id="KW-0500">Molybdenum</keyword>
<proteinExistence type="inferred from homology"/>
<dbReference type="Pfam" id="PF00528">
    <property type="entry name" value="BPD_transp_1"/>
    <property type="match status" value="1"/>
</dbReference>
<dbReference type="SUPFAM" id="SSF161098">
    <property type="entry name" value="MetI-like"/>
    <property type="match status" value="1"/>
</dbReference>
<keyword evidence="14" id="KW-1185">Reference proteome</keyword>
<dbReference type="NCBIfam" id="TIGR01581">
    <property type="entry name" value="Mo_ABC_porter"/>
    <property type="match status" value="1"/>
</dbReference>
<keyword evidence="5 10" id="KW-0812">Transmembrane</keyword>
<dbReference type="Proteomes" id="UP000663802">
    <property type="component" value="Unassembled WGS sequence"/>
</dbReference>
<comment type="caution">
    <text evidence="13">The sequence shown here is derived from an EMBL/GenBank/DDBJ whole genome shotgun (WGS) entry which is preliminary data.</text>
</comment>
<gene>
    <name evidence="13" type="ORF">CSC2_02520</name>
</gene>
<feature type="transmembrane region" description="Helical" evidence="10">
    <location>
        <begin position="85"/>
        <end position="111"/>
    </location>
</feature>
<keyword evidence="3 10" id="KW-0813">Transport</keyword>
<dbReference type="InterPro" id="IPR005667">
    <property type="entry name" value="Sulph_transpt2"/>
</dbReference>
<sequence>MALIFNNKDVPHKRFKVQDSLFNKKLSSEKNKISNRILNKILLLPIGIIIFIYLAIVILPVTTMIRYSGVDNILAMFYIKDNISSVILTFYTSSISLLMTFIFGTTIAFYLRTIKNKNLSKLISILIELPIVLPPAAVGVALLLTFGNNGFVGRLLNQIGIEIVFTPMAVILAQFFVSSAFYVKVLNNSINDIPKEIFEITYVLGAGRVETVFRVIIPMLKRAIISGLILSFIRSIGEFGATLMFAGNILNATRTIPLQIYTYMQTDIKMATSFATILYILSFLLLFSVRVFLKDEGEIL</sequence>
<dbReference type="NCBIfam" id="TIGR02141">
    <property type="entry name" value="modB_ABC"/>
    <property type="match status" value="1"/>
</dbReference>
<dbReference type="InterPro" id="IPR011867">
    <property type="entry name" value="ModB_ABC"/>
</dbReference>
<feature type="transmembrane region" description="Helical" evidence="10">
    <location>
        <begin position="223"/>
        <end position="250"/>
    </location>
</feature>
<feature type="transmembrane region" description="Helical" evidence="10">
    <location>
        <begin position="270"/>
        <end position="293"/>
    </location>
</feature>
<keyword evidence="7" id="KW-0764">Sulfate transport</keyword>
<comment type="function">
    <text evidence="9">Part of the ABC transporter complex CysAWTP (TC 3.A.1.6.1) involved in sulfate/thiosulfate import. Probably responsible for the translocation of the substrate across the membrane.</text>
</comment>
<evidence type="ECO:0000256" key="11">
    <source>
        <dbReference type="RuleBase" id="RU365097"/>
    </source>
</evidence>
<feature type="transmembrane region" description="Helical" evidence="10">
    <location>
        <begin position="159"/>
        <end position="183"/>
    </location>
</feature>
<dbReference type="Gene3D" id="1.10.3720.10">
    <property type="entry name" value="MetI-like"/>
    <property type="match status" value="1"/>
</dbReference>
<evidence type="ECO:0000313" key="13">
    <source>
        <dbReference type="EMBL" id="GFZ29726.1"/>
    </source>
</evidence>
<dbReference type="PROSITE" id="PS50928">
    <property type="entry name" value="ABC_TM1"/>
    <property type="match status" value="1"/>
</dbReference>
<protein>
    <recommendedName>
        <fullName evidence="11">Molybdenum transport system permease</fullName>
    </recommendedName>
</protein>
<evidence type="ECO:0000256" key="5">
    <source>
        <dbReference type="ARBA" id="ARBA00022692"/>
    </source>
</evidence>
<dbReference type="PANTHER" id="PTHR30406">
    <property type="entry name" value="SULFATE TRANSPORT SYSTEM PERMEASE PROTEIN"/>
    <property type="match status" value="1"/>
</dbReference>
<dbReference type="EMBL" id="BMBA01000001">
    <property type="protein sequence ID" value="GFZ29726.1"/>
    <property type="molecule type" value="Genomic_DNA"/>
</dbReference>
<keyword evidence="8 10" id="KW-0472">Membrane</keyword>
<dbReference type="InterPro" id="IPR006469">
    <property type="entry name" value="NifC_ABC_porter"/>
</dbReference>
<evidence type="ECO:0000256" key="8">
    <source>
        <dbReference type="ARBA" id="ARBA00023136"/>
    </source>
</evidence>
<dbReference type="PANTHER" id="PTHR30406:SF8">
    <property type="entry name" value="SULFATE TRANSPORT SYSTEM PERMEASE PROTEIN CYST"/>
    <property type="match status" value="1"/>
</dbReference>
<keyword evidence="11" id="KW-1003">Cell membrane</keyword>
<evidence type="ECO:0000256" key="1">
    <source>
        <dbReference type="ARBA" id="ARBA00004141"/>
    </source>
</evidence>
<evidence type="ECO:0000256" key="10">
    <source>
        <dbReference type="RuleBase" id="RU363032"/>
    </source>
</evidence>
<feature type="domain" description="ABC transmembrane type-1" evidence="12">
    <location>
        <begin position="86"/>
        <end position="289"/>
    </location>
</feature>
<evidence type="ECO:0000256" key="4">
    <source>
        <dbReference type="ARBA" id="ARBA00022505"/>
    </source>
</evidence>
<evidence type="ECO:0000256" key="6">
    <source>
        <dbReference type="ARBA" id="ARBA00022989"/>
    </source>
</evidence>
<keyword evidence="6 10" id="KW-1133">Transmembrane helix</keyword>
<feature type="transmembrane region" description="Helical" evidence="10">
    <location>
        <begin position="41"/>
        <end position="65"/>
    </location>
</feature>
<comment type="subcellular location">
    <subcellularLocation>
        <location evidence="10">Cell membrane</location>
        <topology evidence="10">Multi-pass membrane protein</topology>
    </subcellularLocation>
    <subcellularLocation>
        <location evidence="1">Membrane</location>
        <topology evidence="1">Multi-pass membrane protein</topology>
    </subcellularLocation>
</comment>
<dbReference type="CDD" id="cd06261">
    <property type="entry name" value="TM_PBP2"/>
    <property type="match status" value="1"/>
</dbReference>
<evidence type="ECO:0000256" key="7">
    <source>
        <dbReference type="ARBA" id="ARBA00023032"/>
    </source>
</evidence>
<evidence type="ECO:0000256" key="3">
    <source>
        <dbReference type="ARBA" id="ARBA00022448"/>
    </source>
</evidence>
<comment type="subunit">
    <text evidence="2">The complex is composed of two ATP-binding proteins (CysA), two transmembrane proteins (CysT and CysW) and a solute-binding protein (CysP).</text>
</comment>
<comment type="similarity">
    <text evidence="11">Belongs to the binding-protein-dependent transport system permease family. CysTW subfamily.</text>
</comment>
<evidence type="ECO:0000256" key="2">
    <source>
        <dbReference type="ARBA" id="ARBA00011779"/>
    </source>
</evidence>